<dbReference type="Gene3D" id="2.160.20.10">
    <property type="entry name" value="Single-stranded right-handed beta-helix, Pectin lyase-like"/>
    <property type="match status" value="1"/>
</dbReference>
<evidence type="ECO:0000259" key="2">
    <source>
        <dbReference type="Pfam" id="PF13229"/>
    </source>
</evidence>
<evidence type="ECO:0000256" key="1">
    <source>
        <dbReference type="SAM" id="SignalP"/>
    </source>
</evidence>
<dbReference type="InterPro" id="IPR012334">
    <property type="entry name" value="Pectin_lyas_fold"/>
</dbReference>
<keyword evidence="1" id="KW-0732">Signal</keyword>
<feature type="signal peptide" evidence="1">
    <location>
        <begin position="1"/>
        <end position="32"/>
    </location>
</feature>
<feature type="chain" id="PRO_5046055930" evidence="1">
    <location>
        <begin position="33"/>
        <end position="366"/>
    </location>
</feature>
<feature type="domain" description="Right handed beta helix" evidence="2">
    <location>
        <begin position="116"/>
        <end position="298"/>
    </location>
</feature>
<dbReference type="InterPro" id="IPR039448">
    <property type="entry name" value="Beta_helix"/>
</dbReference>
<dbReference type="Proteomes" id="UP001626549">
    <property type="component" value="Chromosome"/>
</dbReference>
<dbReference type="InterPro" id="IPR006626">
    <property type="entry name" value="PbH1"/>
</dbReference>
<evidence type="ECO:0000313" key="3">
    <source>
        <dbReference type="EMBL" id="WOJ98303.1"/>
    </source>
</evidence>
<gene>
    <name evidence="3" type="ORF">R0137_06960</name>
</gene>
<evidence type="ECO:0000313" key="4">
    <source>
        <dbReference type="Proteomes" id="UP001626549"/>
    </source>
</evidence>
<name>A0ABZ0IHZ0_9GAMM</name>
<dbReference type="EMBL" id="CP136865">
    <property type="protein sequence ID" value="WOJ98303.1"/>
    <property type="molecule type" value="Genomic_DNA"/>
</dbReference>
<dbReference type="SMART" id="SM00710">
    <property type="entry name" value="PbH1"/>
    <property type="match status" value="4"/>
</dbReference>
<sequence>MGKDPCFRHCGSTCVIAVICGALLCSTTRTLAGVNWTEISVDSSSSLHAAVSIANGQGRTIISLEAGEYRISSVLRIDGDYITLRSAHGNPDEVKISGGGMRSTPNVNNLVEVSGSHVTITGVTLQEAGNHLVQLRGERDADYFTLTNSVLRNSFQQLLKVSSEPDSVPSADFGVVRNTDFYYSEELGPNFYIGGIDLHGGKDWLIEGNRFRNIASPARQAAEHAIHVWKGSAGNVVRENLIVNCDRGIGFGLSADRRYHNYGGLIKDNVIIHSRRDDPYSDVGIVLEGSPGTAVSGNYVHLAHVYPNGIEYRFKETVDVVVSGNISNKSIASRDGARAVMLDNRYSSRLQKAWDYVGLFVRKWGQ</sequence>
<organism evidence="3 4">
    <name type="scientific">Congregibacter brevis</name>
    <dbReference type="NCBI Taxonomy" id="3081201"/>
    <lineage>
        <taxon>Bacteria</taxon>
        <taxon>Pseudomonadati</taxon>
        <taxon>Pseudomonadota</taxon>
        <taxon>Gammaproteobacteria</taxon>
        <taxon>Cellvibrionales</taxon>
        <taxon>Halieaceae</taxon>
        <taxon>Congregibacter</taxon>
    </lineage>
</organism>
<dbReference type="RefSeq" id="WP_407329615.1">
    <property type="nucleotide sequence ID" value="NZ_CP136865.1"/>
</dbReference>
<proteinExistence type="predicted"/>
<dbReference type="InterPro" id="IPR011050">
    <property type="entry name" value="Pectin_lyase_fold/virulence"/>
</dbReference>
<keyword evidence="4" id="KW-1185">Reference proteome</keyword>
<dbReference type="SUPFAM" id="SSF51126">
    <property type="entry name" value="Pectin lyase-like"/>
    <property type="match status" value="1"/>
</dbReference>
<reference evidence="3 4" key="1">
    <citation type="submission" date="2023-10" db="EMBL/GenBank/DDBJ databases">
        <title>Two novel species belonging to the OM43/NOR5 clade.</title>
        <authorList>
            <person name="Park M."/>
        </authorList>
    </citation>
    <scope>NUCLEOTIDE SEQUENCE [LARGE SCALE GENOMIC DNA]</scope>
    <source>
        <strain evidence="3 4">IMCC45268</strain>
    </source>
</reference>
<accession>A0ABZ0IHZ0</accession>
<protein>
    <submittedName>
        <fullName evidence="3">Right-handed parallel beta-helix repeat-containing protein</fullName>
    </submittedName>
</protein>
<dbReference type="Pfam" id="PF13229">
    <property type="entry name" value="Beta_helix"/>
    <property type="match status" value="1"/>
</dbReference>